<dbReference type="InterPro" id="IPR050361">
    <property type="entry name" value="MPP/UQCRC_Complex"/>
</dbReference>
<protein>
    <recommendedName>
        <fullName evidence="2">Peptidase M16 C-terminal domain-containing protein</fullName>
    </recommendedName>
</protein>
<evidence type="ECO:0000259" key="2">
    <source>
        <dbReference type="Pfam" id="PF05193"/>
    </source>
</evidence>
<dbReference type="EMBL" id="CP014870">
    <property type="protein sequence ID" value="ANJ58900.1"/>
    <property type="molecule type" value="Genomic_DNA"/>
</dbReference>
<dbReference type="Gene3D" id="3.30.830.10">
    <property type="entry name" value="Metalloenzyme, LuxS/M16 peptidase-like"/>
    <property type="match status" value="4"/>
</dbReference>
<dbReference type="PANTHER" id="PTHR11851">
    <property type="entry name" value="METALLOPROTEASE"/>
    <property type="match status" value="1"/>
</dbReference>
<sequence length="808" mass="90770">MILNTTPIETTLDNGLKLIILELPQATGVTCLVNYNVSSRDESVENTGINQVFISTMNSDNDDIESHRPQIVYYVNHTSLSFSMKPDQLNHCFELNARMMTVPVLTETTMGEVIDIHLRYRADKRYFLSDEGVPVEFKSIFETMNHPNGYAYTPMATPESAARIDITQMRQWHQRYYSPGNACLIVAGNVKADEVTHLAKQHFDVIPSRPKPPAQALQQPCELDRRHVLYKDTSRPRLLMVPYMAGMRDALADQSGGALSILSTLFEQKLRTLPSVSHGTCRYDQDKYVSLFSISVFASTPNQSLEVLEADIKTLWDEIKFNPLPADELEIARQRALATLVKSDDHKGLALNMGQLENYQIPFSALNQRQRDLLNVTAQDIQRIARTCFSPQRTTVVHMLPLRMPSLTTTAELTLSNGLKVMTLENPHSTKVVCAMHYRVSKRDESTDNSGITELVGRMLATNKQYMGTKKFRFWNYDDFILCVITVDPDELNNAFKSLAGIMDAPTLTIEAMGQVMEASLAQRERNLSLISDYSIPEEFAALAFPSSGYGNLPLTPESAAQIDLKQVQDWHRNYFCASNACLVIVGNVKAAAVEQWGQEHFGALPLRSTTSVPKVQELSEPGVRRTTLRLNTKVPCLLVAFNVPGQIDAATDPSSAALQIISDLFELNGTRRLPVARGACVFHQDKHAGVFRISLTAKNADQSLEELETALLHVIEAYKLNGASAEDLEMVRRRAVTKIFRRETNDEAVAFDLFRLEDSQLPLTLLDQRYDRLMEVTNEDIQRAANTYFTPERMTVAHILPMQAPMQ</sequence>
<dbReference type="RefSeq" id="WP_064680273.1">
    <property type="nucleotide sequence ID" value="NZ_CP014870.1"/>
</dbReference>
<dbReference type="GO" id="GO:0046872">
    <property type="term" value="F:metal ion binding"/>
    <property type="evidence" value="ECO:0007669"/>
    <property type="project" value="InterPro"/>
</dbReference>
<evidence type="ECO:0000313" key="4">
    <source>
        <dbReference type="Proteomes" id="UP000078354"/>
    </source>
</evidence>
<dbReference type="OrthoDB" id="9811314at2"/>
<accession>A0A191Z135</accession>
<dbReference type="Pfam" id="PF05193">
    <property type="entry name" value="Peptidase_M16_C"/>
    <property type="match status" value="2"/>
</dbReference>
<keyword evidence="4" id="KW-1185">Reference proteome</keyword>
<feature type="domain" description="Peptidase M16 C-terminal" evidence="2">
    <location>
        <begin position="164"/>
        <end position="334"/>
    </location>
</feature>
<dbReference type="SUPFAM" id="SSF63411">
    <property type="entry name" value="LuxS/MPP-like metallohydrolase"/>
    <property type="match status" value="4"/>
</dbReference>
<gene>
    <name evidence="3" type="ORF">PMA3_28560</name>
</gene>
<dbReference type="PANTHER" id="PTHR11851:SF49">
    <property type="entry name" value="MITOCHONDRIAL-PROCESSING PEPTIDASE SUBUNIT ALPHA"/>
    <property type="match status" value="1"/>
</dbReference>
<feature type="domain" description="Peptidase M16 C-terminal" evidence="2">
    <location>
        <begin position="563"/>
        <end position="734"/>
    </location>
</feature>
<dbReference type="STRING" id="1853130.PMA3_28560"/>
<evidence type="ECO:0000256" key="1">
    <source>
        <dbReference type="ARBA" id="ARBA00007261"/>
    </source>
</evidence>
<name>A0A191Z135_9PSED</name>
<dbReference type="Proteomes" id="UP000078354">
    <property type="component" value="Chromosome"/>
</dbReference>
<reference evidence="3 4" key="1">
    <citation type="journal article" date="2018" name="Syst. Appl. Microbiol.">
        <title>Pseudomonas silesiensis sp. nov. strain A3T isolated from a biological pesticide sewage treatment plant and analysis of the complete genome sequence.</title>
        <authorList>
            <person name="Kaminski M.A."/>
            <person name="Furmanczyk E.M."/>
            <person name="Sobczak A."/>
            <person name="Dziembowski A."/>
            <person name="Lipinski L."/>
        </authorList>
    </citation>
    <scope>NUCLEOTIDE SEQUENCE [LARGE SCALE GENOMIC DNA]</scope>
    <source>
        <strain evidence="3 4">A3</strain>
    </source>
</reference>
<evidence type="ECO:0000313" key="3">
    <source>
        <dbReference type="EMBL" id="ANJ58900.1"/>
    </source>
</evidence>
<organism evidence="3 4">
    <name type="scientific">Pseudomonas silesiensis</name>
    <dbReference type="NCBI Taxonomy" id="1853130"/>
    <lineage>
        <taxon>Bacteria</taxon>
        <taxon>Pseudomonadati</taxon>
        <taxon>Pseudomonadota</taxon>
        <taxon>Gammaproteobacteria</taxon>
        <taxon>Pseudomonadales</taxon>
        <taxon>Pseudomonadaceae</taxon>
        <taxon>Pseudomonas</taxon>
    </lineage>
</organism>
<dbReference type="InterPro" id="IPR007863">
    <property type="entry name" value="Peptidase_M16_C"/>
</dbReference>
<dbReference type="KEGG" id="psil:PMA3_28560"/>
<proteinExistence type="inferred from homology"/>
<dbReference type="AlphaFoldDB" id="A0A191Z135"/>
<comment type="similarity">
    <text evidence="1">Belongs to the peptidase M16 family.</text>
</comment>
<dbReference type="InterPro" id="IPR011249">
    <property type="entry name" value="Metalloenz_LuxS/M16"/>
</dbReference>